<dbReference type="eggNOG" id="KOG4096">
    <property type="taxonomic scope" value="Eukaryota"/>
</dbReference>
<evidence type="ECO:0000256" key="10">
    <source>
        <dbReference type="SAM" id="Phobius"/>
    </source>
</evidence>
<dbReference type="AlphaFoldDB" id="T1KDD4"/>
<dbReference type="HOGENOM" id="CLU_142435_2_0_1"/>
<dbReference type="GO" id="GO:0005744">
    <property type="term" value="C:TIM23 mitochondrial import inner membrane translocase complex"/>
    <property type="evidence" value="ECO:0007669"/>
    <property type="project" value="TreeGrafter"/>
</dbReference>
<reference evidence="12" key="1">
    <citation type="submission" date="2011-08" db="EMBL/GenBank/DDBJ databases">
        <authorList>
            <person name="Rombauts S."/>
        </authorList>
    </citation>
    <scope>NUCLEOTIDE SEQUENCE</scope>
    <source>
        <strain evidence="12">London</strain>
    </source>
</reference>
<comment type="function">
    <text evidence="7">Has antibacterial activity against a variety of bacteria including S.aureus, P.aeruginosa and M.tuberculosis. Acts by inducing bacterial membrane breakage.</text>
</comment>
<organism evidence="11 12">
    <name type="scientific">Tetranychus urticae</name>
    <name type="common">Two-spotted spider mite</name>
    <dbReference type="NCBI Taxonomy" id="32264"/>
    <lineage>
        <taxon>Eukaryota</taxon>
        <taxon>Metazoa</taxon>
        <taxon>Ecdysozoa</taxon>
        <taxon>Arthropoda</taxon>
        <taxon>Chelicerata</taxon>
        <taxon>Arachnida</taxon>
        <taxon>Acari</taxon>
        <taxon>Acariformes</taxon>
        <taxon>Trombidiformes</taxon>
        <taxon>Prostigmata</taxon>
        <taxon>Eleutherengona</taxon>
        <taxon>Raphignathae</taxon>
        <taxon>Tetranychoidea</taxon>
        <taxon>Tetranychidae</taxon>
        <taxon>Tetranychus</taxon>
    </lineage>
</organism>
<evidence type="ECO:0000256" key="1">
    <source>
        <dbReference type="ARBA" id="ARBA00004370"/>
    </source>
</evidence>
<dbReference type="SMART" id="SM01378">
    <property type="entry name" value="Romo1"/>
    <property type="match status" value="1"/>
</dbReference>
<dbReference type="GO" id="GO:0030150">
    <property type="term" value="P:protein import into mitochondrial matrix"/>
    <property type="evidence" value="ECO:0007669"/>
    <property type="project" value="TreeGrafter"/>
</dbReference>
<dbReference type="Proteomes" id="UP000015104">
    <property type="component" value="Unassembled WGS sequence"/>
</dbReference>
<reference evidence="11" key="2">
    <citation type="submission" date="2015-06" db="UniProtKB">
        <authorList>
            <consortium name="EnsemblMetazoa"/>
        </authorList>
    </citation>
    <scope>IDENTIFICATION</scope>
</reference>
<dbReference type="GO" id="GO:0045039">
    <property type="term" value="P:protein insertion into mitochondrial inner membrane"/>
    <property type="evidence" value="ECO:0007669"/>
    <property type="project" value="TreeGrafter"/>
</dbReference>
<evidence type="ECO:0000256" key="8">
    <source>
        <dbReference type="ARBA" id="ARBA00025243"/>
    </source>
</evidence>
<dbReference type="EnsemblMetazoa" id="tetur09g02520.1">
    <property type="protein sequence ID" value="tetur09g02520.1"/>
    <property type="gene ID" value="tetur09g02520"/>
</dbReference>
<evidence type="ECO:0000256" key="6">
    <source>
        <dbReference type="ARBA" id="ARBA00023136"/>
    </source>
</evidence>
<dbReference type="PANTHER" id="PTHR28525">
    <property type="entry name" value="REACTIVE OXYGEN SPECIES MODULATOR 1"/>
    <property type="match status" value="1"/>
</dbReference>
<comment type="subcellular location">
    <subcellularLocation>
        <location evidence="1">Membrane</location>
    </subcellularLocation>
</comment>
<evidence type="ECO:0000256" key="3">
    <source>
        <dbReference type="ARBA" id="ARBA00016275"/>
    </source>
</evidence>
<evidence type="ECO:0000256" key="2">
    <source>
        <dbReference type="ARBA" id="ARBA00007839"/>
    </source>
</evidence>
<gene>
    <name evidence="11" type="primary">107363288</name>
</gene>
<comment type="function">
    <text evidence="8">Induces production of reactive oxygen species (ROS) which are necessary for cell proliferation. May play a role in inducing oxidative DNA damage and replicative senescence. May play a role in the coordination of mitochondrial morphology and cell proliferation.</text>
</comment>
<evidence type="ECO:0000256" key="5">
    <source>
        <dbReference type="ARBA" id="ARBA00022989"/>
    </source>
</evidence>
<dbReference type="OrthoDB" id="5409308at2759"/>
<accession>T1KDD4</accession>
<evidence type="ECO:0000256" key="7">
    <source>
        <dbReference type="ARBA" id="ARBA00025225"/>
    </source>
</evidence>
<keyword evidence="6 10" id="KW-0472">Membrane</keyword>
<evidence type="ECO:0000313" key="12">
    <source>
        <dbReference type="Proteomes" id="UP000015104"/>
    </source>
</evidence>
<proteinExistence type="inferred from homology"/>
<feature type="transmembrane region" description="Helical" evidence="10">
    <location>
        <begin position="20"/>
        <end position="39"/>
    </location>
</feature>
<evidence type="ECO:0000256" key="4">
    <source>
        <dbReference type="ARBA" id="ARBA00022692"/>
    </source>
</evidence>
<evidence type="ECO:0000256" key="9">
    <source>
        <dbReference type="ARBA" id="ARBA00032686"/>
    </source>
</evidence>
<comment type="similarity">
    <text evidence="2">Belongs to the MGR2 family.</text>
</comment>
<sequence>MPVPQGVPKGESQCLQRVKMGFAIGFMVGMGSGFLFGGFSSFRAGLRGINLLTNTGKVMVQGGGTFGTFMAIGSAIRC</sequence>
<dbReference type="OMA" id="SCWDRVK"/>
<evidence type="ECO:0000313" key="11">
    <source>
        <dbReference type="EnsemblMetazoa" id="tetur09g02520.1"/>
    </source>
</evidence>
<dbReference type="STRING" id="32264.T1KDD4"/>
<dbReference type="InterPro" id="IPR018450">
    <property type="entry name" value="Romo1/Mgr2"/>
</dbReference>
<dbReference type="EMBL" id="CAEY01002012">
    <property type="status" value="NOT_ANNOTATED_CDS"/>
    <property type="molecule type" value="Genomic_DNA"/>
</dbReference>
<keyword evidence="5 10" id="KW-1133">Transmembrane helix</keyword>
<keyword evidence="4 10" id="KW-0812">Transmembrane</keyword>
<name>T1KDD4_TETUR</name>
<dbReference type="KEGG" id="tut:107363288"/>
<dbReference type="PANTHER" id="PTHR28525:SF1">
    <property type="entry name" value="REACTIVE OXYGEN SPECIES MODULATOR 1"/>
    <property type="match status" value="1"/>
</dbReference>
<keyword evidence="12" id="KW-1185">Reference proteome</keyword>
<dbReference type="Pfam" id="PF10247">
    <property type="entry name" value="Romo1"/>
    <property type="match status" value="1"/>
</dbReference>
<protein>
    <recommendedName>
        <fullName evidence="3">Reactive oxygen species modulator 1</fullName>
    </recommendedName>
    <alternativeName>
        <fullName evidence="9">Protein MGR2 homolog</fullName>
    </alternativeName>
</protein>